<dbReference type="KEGG" id="tol:TOL_2060"/>
<dbReference type="SUPFAM" id="SSF81593">
    <property type="entry name" value="Nucleotidyltransferase substrate binding subunit/domain"/>
    <property type="match status" value="1"/>
</dbReference>
<gene>
    <name evidence="3" type="ORF">TOL_2060</name>
</gene>
<feature type="transmembrane region" description="Helical" evidence="1">
    <location>
        <begin position="116"/>
        <end position="133"/>
    </location>
</feature>
<keyword evidence="1" id="KW-0812">Transmembrane</keyword>
<protein>
    <recommendedName>
        <fullName evidence="2">HEPN domain-containing protein</fullName>
    </recommendedName>
</protein>
<feature type="domain" description="HEPN" evidence="2">
    <location>
        <begin position="158"/>
        <end position="257"/>
    </location>
</feature>
<keyword evidence="1" id="KW-0472">Membrane</keyword>
<keyword evidence="4" id="KW-1185">Reference proteome</keyword>
<dbReference type="HOGENOM" id="CLU_679593_0_0_6"/>
<keyword evidence="1" id="KW-1133">Transmembrane helix</keyword>
<dbReference type="PATRIC" id="fig|1298593.3.peg.1967"/>
<feature type="transmembrane region" description="Helical" evidence="1">
    <location>
        <begin position="46"/>
        <end position="67"/>
    </location>
</feature>
<dbReference type="RefSeq" id="WP_015487189.1">
    <property type="nucleotide sequence ID" value="NC_020888.1"/>
</dbReference>
<dbReference type="Proteomes" id="UP000011866">
    <property type="component" value="Chromosome"/>
</dbReference>
<dbReference type="EMBL" id="HF680312">
    <property type="protein sequence ID" value="CCU72469.1"/>
    <property type="molecule type" value="Genomic_DNA"/>
</dbReference>
<reference evidence="3 4" key="1">
    <citation type="journal article" date="2013" name="Genome Announc.">
        <title>Genome Sequence of Thalassolituus oleivorans MIL-1 (DSM 14913T).</title>
        <authorList>
            <person name="Golyshin P.N."/>
            <person name="Werner J."/>
            <person name="Chernikova T.N."/>
            <person name="Tran H."/>
            <person name="Ferrer M."/>
            <person name="Yakimov M.M."/>
            <person name="Teeling H."/>
            <person name="Golyshina O.V."/>
        </authorList>
    </citation>
    <scope>NUCLEOTIDE SEQUENCE [LARGE SCALE GENOMIC DNA]</scope>
    <source>
        <strain evidence="3 4">MIL-1</strain>
    </source>
</reference>
<feature type="transmembrane region" description="Helical" evidence="1">
    <location>
        <begin position="9"/>
        <end position="26"/>
    </location>
</feature>
<accession>M5E4R6</accession>
<evidence type="ECO:0000256" key="1">
    <source>
        <dbReference type="SAM" id="Phobius"/>
    </source>
</evidence>
<evidence type="ECO:0000313" key="3">
    <source>
        <dbReference type="EMBL" id="CCU72469.1"/>
    </source>
</evidence>
<name>M5E4R6_9GAMM</name>
<sequence>MDEFFKTKVGFTIGLLAAVFTIKPLIDANSDLGFLVFGQKITIECAYLFLMASLGLAVYFISLQFASQRHVGIFDKASNACYAIALATPPVYGAFWGLTVIAGFIGTLVVQIPPNILTLTSGAISGILGNYLFKFLTKSIQLKFYKAEKEEERREDLRLLARASDLFNSGMYDLSVLEASKVVESLIRRLLETRESNFKTISMYELIQLAKKHHLLASDDINLLHEIRKYRNDSVHKLDAVTRETSERVLNLSRELIVKLELTPESIGYEWLEKNREKVLEIFKEGDPKKCKKPIEMLKTAWRDRDGAIWLEISDFFEVALIHNPGLIVSMFVGDECLLESWLECADVQLFTDFRGGETARLEYSQKLILKALSEYIKTEKSPDSLKVADKILSTIESASVQEIV</sequence>
<feature type="transmembrane region" description="Helical" evidence="1">
    <location>
        <begin position="79"/>
        <end position="110"/>
    </location>
</feature>
<dbReference type="eggNOG" id="ENOG5033V5G">
    <property type="taxonomic scope" value="Bacteria"/>
</dbReference>
<evidence type="ECO:0000313" key="4">
    <source>
        <dbReference type="Proteomes" id="UP000011866"/>
    </source>
</evidence>
<proteinExistence type="predicted"/>
<dbReference type="InterPro" id="IPR007842">
    <property type="entry name" value="HEPN_dom"/>
</dbReference>
<dbReference type="Pfam" id="PF05168">
    <property type="entry name" value="HEPN"/>
    <property type="match status" value="1"/>
</dbReference>
<dbReference type="AlphaFoldDB" id="M5E4R6"/>
<evidence type="ECO:0000259" key="2">
    <source>
        <dbReference type="Pfam" id="PF05168"/>
    </source>
</evidence>
<dbReference type="GeneID" id="79178541"/>
<organism evidence="3 4">
    <name type="scientific">Thalassolituus oleivorans MIL-1</name>
    <dbReference type="NCBI Taxonomy" id="1298593"/>
    <lineage>
        <taxon>Bacteria</taxon>
        <taxon>Pseudomonadati</taxon>
        <taxon>Pseudomonadota</taxon>
        <taxon>Gammaproteobacteria</taxon>
        <taxon>Oceanospirillales</taxon>
        <taxon>Oceanospirillaceae</taxon>
        <taxon>Thalassolituus</taxon>
    </lineage>
</organism>